<dbReference type="Gene3D" id="3.40.50.200">
    <property type="entry name" value="Peptidase S8/S53 domain"/>
    <property type="match status" value="1"/>
</dbReference>
<dbReference type="Proteomes" id="UP000029981">
    <property type="component" value="Chromosome 3"/>
</dbReference>
<dbReference type="InterPro" id="IPR036852">
    <property type="entry name" value="Peptidase_S8/S53_dom_sf"/>
</dbReference>
<accession>A0A0A0L4R4</accession>
<dbReference type="InterPro" id="IPR045051">
    <property type="entry name" value="SBT"/>
</dbReference>
<sequence length="112" mass="12287">MHPILGFTKVNRATPFDYGAGHVNPNNAIGPGLVYDTIINDYLNFLCAWGYNHTQLKKFSNKPFVCAKSFTITDLNYPSTSIPKLTINSGVTINRRVKNVGSPGTYVAHVNG</sequence>
<protein>
    <recommendedName>
        <fullName evidence="6">Subtilisin-like protease fibronectin type-III domain-containing protein</fullName>
    </recommendedName>
</protein>
<keyword evidence="5" id="KW-1185">Reference proteome</keyword>
<comment type="subcellular location">
    <subcellularLocation>
        <location evidence="1">Secreted</location>
    </subcellularLocation>
</comment>
<evidence type="ECO:0000313" key="5">
    <source>
        <dbReference type="Proteomes" id="UP000029981"/>
    </source>
</evidence>
<dbReference type="Gramene" id="KGN55994">
    <property type="protein sequence ID" value="KGN55994"/>
    <property type="gene ID" value="Csa_3G045080"/>
</dbReference>
<evidence type="ECO:0000256" key="2">
    <source>
        <dbReference type="ARBA" id="ARBA00011073"/>
    </source>
</evidence>
<dbReference type="OMA" id="YKEMAYG"/>
<dbReference type="PANTHER" id="PTHR10795">
    <property type="entry name" value="PROPROTEIN CONVERTASE SUBTILISIN/KEXIN"/>
    <property type="match status" value="1"/>
</dbReference>
<dbReference type="Gene3D" id="2.60.40.2310">
    <property type="match status" value="1"/>
</dbReference>
<evidence type="ECO:0008006" key="6">
    <source>
        <dbReference type="Google" id="ProtNLM"/>
    </source>
</evidence>
<evidence type="ECO:0000256" key="1">
    <source>
        <dbReference type="ARBA" id="ARBA00004613"/>
    </source>
</evidence>
<reference evidence="4 5" key="3">
    <citation type="journal article" date="2010" name="BMC Genomics">
        <title>Transcriptome sequencing and comparative analysis of cucumber flowers with different sex types.</title>
        <authorList>
            <person name="Guo S."/>
            <person name="Zheng Y."/>
            <person name="Joung J.G."/>
            <person name="Liu S."/>
            <person name="Zhang Z."/>
            <person name="Crasta O.R."/>
            <person name="Sobral B.W."/>
            <person name="Xu Y."/>
            <person name="Huang S."/>
            <person name="Fei Z."/>
        </authorList>
    </citation>
    <scope>NUCLEOTIDE SEQUENCE [LARGE SCALE GENOMIC DNA]</scope>
    <source>
        <strain evidence="5">cv. 9930</strain>
    </source>
</reference>
<reference evidence="4 5" key="1">
    <citation type="journal article" date="2009" name="Nat. Genet.">
        <title>The genome of the cucumber, Cucumis sativus L.</title>
        <authorList>
            <person name="Huang S."/>
            <person name="Li R."/>
            <person name="Zhang Z."/>
            <person name="Li L."/>
            <person name="Gu X."/>
            <person name="Fan W."/>
            <person name="Lucas W.J."/>
            <person name="Wang X."/>
            <person name="Xie B."/>
            <person name="Ni P."/>
            <person name="Ren Y."/>
            <person name="Zhu H."/>
            <person name="Li J."/>
            <person name="Lin K."/>
            <person name="Jin W."/>
            <person name="Fei Z."/>
            <person name="Li G."/>
            <person name="Staub J."/>
            <person name="Kilian A."/>
            <person name="van der Vossen E.A."/>
            <person name="Wu Y."/>
            <person name="Guo J."/>
            <person name="He J."/>
            <person name="Jia Z."/>
            <person name="Ren Y."/>
            <person name="Tian G."/>
            <person name="Lu Y."/>
            <person name="Ruan J."/>
            <person name="Qian W."/>
            <person name="Wang M."/>
            <person name="Huang Q."/>
            <person name="Li B."/>
            <person name="Xuan Z."/>
            <person name="Cao J."/>
            <person name="Asan"/>
            <person name="Wu Z."/>
            <person name="Zhang J."/>
            <person name="Cai Q."/>
            <person name="Bai Y."/>
            <person name="Zhao B."/>
            <person name="Han Y."/>
            <person name="Li Y."/>
            <person name="Li X."/>
            <person name="Wang S."/>
            <person name="Shi Q."/>
            <person name="Liu S."/>
            <person name="Cho W.K."/>
            <person name="Kim J.Y."/>
            <person name="Xu Y."/>
            <person name="Heller-Uszynska K."/>
            <person name="Miao H."/>
            <person name="Cheng Z."/>
            <person name="Zhang S."/>
            <person name="Wu J."/>
            <person name="Yang Y."/>
            <person name="Kang H."/>
            <person name="Li M."/>
            <person name="Liang H."/>
            <person name="Ren X."/>
            <person name="Shi Z."/>
            <person name="Wen M."/>
            <person name="Jian M."/>
            <person name="Yang H."/>
            <person name="Zhang G."/>
            <person name="Yang Z."/>
            <person name="Chen R."/>
            <person name="Liu S."/>
            <person name="Li J."/>
            <person name="Ma L."/>
            <person name="Liu H."/>
            <person name="Zhou Y."/>
            <person name="Zhao J."/>
            <person name="Fang X."/>
            <person name="Li G."/>
            <person name="Fang L."/>
            <person name="Li Y."/>
            <person name="Liu D."/>
            <person name="Zheng H."/>
            <person name="Zhang Y."/>
            <person name="Qin N."/>
            <person name="Li Z."/>
            <person name="Yang G."/>
            <person name="Yang S."/>
            <person name="Bolund L."/>
            <person name="Kristiansen K."/>
            <person name="Zheng H."/>
            <person name="Li S."/>
            <person name="Zhang X."/>
            <person name="Yang H."/>
            <person name="Wang J."/>
            <person name="Sun R."/>
            <person name="Zhang B."/>
            <person name="Jiang S."/>
            <person name="Wang J."/>
            <person name="Du Y."/>
            <person name="Li S."/>
        </authorList>
    </citation>
    <scope>NUCLEOTIDE SEQUENCE [LARGE SCALE GENOMIC DNA]</scope>
    <source>
        <strain evidence="5">cv. 9930</strain>
    </source>
</reference>
<comment type="similarity">
    <text evidence="2">Belongs to the peptidase S8 family.</text>
</comment>
<dbReference type="GO" id="GO:0006508">
    <property type="term" value="P:proteolysis"/>
    <property type="evidence" value="ECO:0007669"/>
    <property type="project" value="InterPro"/>
</dbReference>
<reference evidence="4 5" key="4">
    <citation type="journal article" date="2011" name="BMC Genomics">
        <title>RNA-Seq improves annotation of protein-coding genes in the cucumber genome.</title>
        <authorList>
            <person name="Li Z."/>
            <person name="Zhang Z."/>
            <person name="Yan P."/>
            <person name="Huang S."/>
            <person name="Fei Z."/>
            <person name="Lin K."/>
        </authorList>
    </citation>
    <scope>NUCLEOTIDE SEQUENCE [LARGE SCALE GENOMIC DNA]</scope>
    <source>
        <strain evidence="5">cv. 9930</strain>
    </source>
</reference>
<reference evidence="4 5" key="2">
    <citation type="journal article" date="2009" name="PLoS ONE">
        <title>An integrated genetic and cytogenetic map of the cucumber genome.</title>
        <authorList>
            <person name="Ren Y."/>
            <person name="Zhang Z."/>
            <person name="Liu J."/>
            <person name="Staub J.E."/>
            <person name="Han Y."/>
            <person name="Cheng Z."/>
            <person name="Li X."/>
            <person name="Lu J."/>
            <person name="Miao H."/>
            <person name="Kang H."/>
            <person name="Xie B."/>
            <person name="Gu X."/>
            <person name="Wang X."/>
            <person name="Du Y."/>
            <person name="Jin W."/>
            <person name="Huang S."/>
        </authorList>
    </citation>
    <scope>NUCLEOTIDE SEQUENCE [LARGE SCALE GENOMIC DNA]</scope>
    <source>
        <strain evidence="5">cv. 9930</strain>
    </source>
</reference>
<proteinExistence type="inferred from homology"/>
<keyword evidence="3" id="KW-0732">Signal</keyword>
<organism evidence="4 5">
    <name type="scientific">Cucumis sativus</name>
    <name type="common">Cucumber</name>
    <dbReference type="NCBI Taxonomy" id="3659"/>
    <lineage>
        <taxon>Eukaryota</taxon>
        <taxon>Viridiplantae</taxon>
        <taxon>Streptophyta</taxon>
        <taxon>Embryophyta</taxon>
        <taxon>Tracheophyta</taxon>
        <taxon>Spermatophyta</taxon>
        <taxon>Magnoliopsida</taxon>
        <taxon>eudicotyledons</taxon>
        <taxon>Gunneridae</taxon>
        <taxon>Pentapetalae</taxon>
        <taxon>rosids</taxon>
        <taxon>fabids</taxon>
        <taxon>Cucurbitales</taxon>
        <taxon>Cucurbitaceae</taxon>
        <taxon>Benincaseae</taxon>
        <taxon>Cucumis</taxon>
    </lineage>
</organism>
<name>A0A0A0L4R4_CUCSA</name>
<evidence type="ECO:0000256" key="3">
    <source>
        <dbReference type="ARBA" id="ARBA00022729"/>
    </source>
</evidence>
<dbReference type="GO" id="GO:0005576">
    <property type="term" value="C:extracellular region"/>
    <property type="evidence" value="ECO:0007669"/>
    <property type="project" value="UniProtKB-SubCell"/>
</dbReference>
<dbReference type="EMBL" id="CM002924">
    <property type="protein sequence ID" value="KGN55994.1"/>
    <property type="molecule type" value="Genomic_DNA"/>
</dbReference>
<evidence type="ECO:0000313" key="4">
    <source>
        <dbReference type="EMBL" id="KGN55994.1"/>
    </source>
</evidence>
<dbReference type="STRING" id="3659.A0A0A0L4R4"/>
<dbReference type="GO" id="GO:0004252">
    <property type="term" value="F:serine-type endopeptidase activity"/>
    <property type="evidence" value="ECO:0007669"/>
    <property type="project" value="InterPro"/>
</dbReference>
<gene>
    <name evidence="4" type="ORF">Csa_3G045080</name>
</gene>
<dbReference type="AlphaFoldDB" id="A0A0A0L4R4"/>